<dbReference type="PATRIC" id="fig|1618432.3.peg.154"/>
<keyword evidence="3 8" id="KW-0436">Ligase</keyword>
<evidence type="ECO:0000256" key="2">
    <source>
        <dbReference type="ARBA" id="ARBA00010190"/>
    </source>
</evidence>
<dbReference type="PROSITE" id="PS01058">
    <property type="entry name" value="SAICAR_SYNTHETASE_2"/>
    <property type="match status" value="1"/>
</dbReference>
<organism evidence="10 11">
    <name type="scientific">Candidatus Daviesbacteria bacterium GW2011_GWF2_38_6</name>
    <dbReference type="NCBI Taxonomy" id="1618432"/>
    <lineage>
        <taxon>Bacteria</taxon>
        <taxon>Candidatus Daviesiibacteriota</taxon>
    </lineage>
</organism>
<feature type="domain" description="SAICAR synthetase/ADE2 N-terminal" evidence="9">
    <location>
        <begin position="16"/>
        <end position="258"/>
    </location>
</feature>
<evidence type="ECO:0000256" key="3">
    <source>
        <dbReference type="ARBA" id="ARBA00022598"/>
    </source>
</evidence>
<evidence type="ECO:0000256" key="6">
    <source>
        <dbReference type="ARBA" id="ARBA00022840"/>
    </source>
</evidence>
<comment type="catalytic activity">
    <reaction evidence="7 8">
        <text>5-amino-1-(5-phospho-D-ribosyl)imidazole-4-carboxylate + L-aspartate + ATP = (2S)-2-[5-amino-1-(5-phospho-beta-D-ribosyl)imidazole-4-carboxamido]succinate + ADP + phosphate + 2 H(+)</text>
        <dbReference type="Rhea" id="RHEA:22628"/>
        <dbReference type="ChEBI" id="CHEBI:15378"/>
        <dbReference type="ChEBI" id="CHEBI:29991"/>
        <dbReference type="ChEBI" id="CHEBI:30616"/>
        <dbReference type="ChEBI" id="CHEBI:43474"/>
        <dbReference type="ChEBI" id="CHEBI:58443"/>
        <dbReference type="ChEBI" id="CHEBI:77657"/>
        <dbReference type="ChEBI" id="CHEBI:456216"/>
        <dbReference type="EC" id="6.3.2.6"/>
    </reaction>
</comment>
<sequence length="309" mass="35359">MTVLKTVNIKDFGKKIQGKVRDIYVQGDKRILIATDRISAFDRNLGYIPQKGAVLNLLAAFWFGKTKDIIKNHLISVPDPNVSLVKSAKLIPIEMVVRGYITGVTNTSIWGSYEAGERLIYGVKFPEGLRKNQKLPKPVITPTTKAEKGHDERLTEKEIVQKKIVSLSQWKQMKKAALALFARGQKICEKAGIILVDTKYEFGFLDGKLILIDEIHTPDSSRFWIKKTYPERFKKGLEPENFDKEILRLWYAKKGYKGDGKPPEMSKKLIADLFQRYMAIYEKITGKKFVQDTPKNVNKRIQDNLRGII</sequence>
<dbReference type="NCBIfam" id="NF009251">
    <property type="entry name" value="PRK12607.1"/>
    <property type="match status" value="1"/>
</dbReference>
<gene>
    <name evidence="8" type="primary">purC</name>
    <name evidence="10" type="ORF">US99_C0009G0014</name>
</gene>
<evidence type="ECO:0000256" key="4">
    <source>
        <dbReference type="ARBA" id="ARBA00022741"/>
    </source>
</evidence>
<dbReference type="EC" id="6.3.2.6" evidence="8"/>
<keyword evidence="5 8" id="KW-0658">Purine biosynthesis</keyword>
<dbReference type="InterPro" id="IPR018236">
    <property type="entry name" value="SAICAR_synthetase_CS"/>
</dbReference>
<dbReference type="GO" id="GO:0004639">
    <property type="term" value="F:phosphoribosylaminoimidazolesuccinocarboxamide synthase activity"/>
    <property type="evidence" value="ECO:0007669"/>
    <property type="project" value="UniProtKB-UniRule"/>
</dbReference>
<evidence type="ECO:0000256" key="5">
    <source>
        <dbReference type="ARBA" id="ARBA00022755"/>
    </source>
</evidence>
<proteinExistence type="inferred from homology"/>
<evidence type="ECO:0000256" key="1">
    <source>
        <dbReference type="ARBA" id="ARBA00004672"/>
    </source>
</evidence>
<comment type="similarity">
    <text evidence="2 8">Belongs to the SAICAR synthetase family.</text>
</comment>
<evidence type="ECO:0000259" key="9">
    <source>
        <dbReference type="Pfam" id="PF01259"/>
    </source>
</evidence>
<dbReference type="AlphaFoldDB" id="A0A0G0KGV1"/>
<dbReference type="CDD" id="cd01414">
    <property type="entry name" value="SAICAR_synt_Sc"/>
    <property type="match status" value="1"/>
</dbReference>
<dbReference type="PANTHER" id="PTHR43700:SF1">
    <property type="entry name" value="PHOSPHORIBOSYLAMINOIMIDAZOLE-SUCCINOCARBOXAMIDE SYNTHASE"/>
    <property type="match status" value="1"/>
</dbReference>
<dbReference type="SUPFAM" id="SSF56104">
    <property type="entry name" value="SAICAR synthase-like"/>
    <property type="match status" value="1"/>
</dbReference>
<evidence type="ECO:0000313" key="10">
    <source>
        <dbReference type="EMBL" id="KKQ78873.1"/>
    </source>
</evidence>
<dbReference type="GO" id="GO:0005524">
    <property type="term" value="F:ATP binding"/>
    <property type="evidence" value="ECO:0007669"/>
    <property type="project" value="UniProtKB-KW"/>
</dbReference>
<dbReference type="GO" id="GO:0005737">
    <property type="term" value="C:cytoplasm"/>
    <property type="evidence" value="ECO:0007669"/>
    <property type="project" value="TreeGrafter"/>
</dbReference>
<dbReference type="Gene3D" id="3.30.470.20">
    <property type="entry name" value="ATP-grasp fold, B domain"/>
    <property type="match status" value="1"/>
</dbReference>
<comment type="caution">
    <text evidence="10">The sequence shown here is derived from an EMBL/GenBank/DDBJ whole genome shotgun (WGS) entry which is preliminary data.</text>
</comment>
<keyword evidence="6 8" id="KW-0067">ATP-binding</keyword>
<dbReference type="PANTHER" id="PTHR43700">
    <property type="entry name" value="PHOSPHORIBOSYLAMINOIMIDAZOLE-SUCCINOCARBOXAMIDE SYNTHASE"/>
    <property type="match status" value="1"/>
</dbReference>
<dbReference type="GO" id="GO:0006189">
    <property type="term" value="P:'de novo' IMP biosynthetic process"/>
    <property type="evidence" value="ECO:0007669"/>
    <property type="project" value="UniProtKB-UniRule"/>
</dbReference>
<dbReference type="UniPathway" id="UPA00074">
    <property type="reaction ID" value="UER00131"/>
</dbReference>
<dbReference type="Gene3D" id="3.30.200.20">
    <property type="entry name" value="Phosphorylase Kinase, domain 1"/>
    <property type="match status" value="1"/>
</dbReference>
<comment type="pathway">
    <text evidence="1 8">Purine metabolism; IMP biosynthesis via de novo pathway; 5-amino-1-(5-phospho-D-ribosyl)imidazole-4-carboxamide from 5-amino-1-(5-phospho-D-ribosyl)imidazole-4-carboxylate: step 1/2.</text>
</comment>
<dbReference type="Pfam" id="PF01259">
    <property type="entry name" value="SAICAR_synt"/>
    <property type="match status" value="1"/>
</dbReference>
<evidence type="ECO:0000256" key="8">
    <source>
        <dbReference type="HAMAP-Rule" id="MF_00137"/>
    </source>
</evidence>
<evidence type="ECO:0000313" key="11">
    <source>
        <dbReference type="Proteomes" id="UP000034324"/>
    </source>
</evidence>
<dbReference type="HAMAP" id="MF_00137">
    <property type="entry name" value="SAICAR_synth"/>
    <property type="match status" value="1"/>
</dbReference>
<accession>A0A0G0KGV1</accession>
<name>A0A0G0KGV1_9BACT</name>
<dbReference type="InterPro" id="IPR028923">
    <property type="entry name" value="SAICAR_synt/ADE2_N"/>
</dbReference>
<dbReference type="Proteomes" id="UP000034324">
    <property type="component" value="Unassembled WGS sequence"/>
</dbReference>
<reference evidence="10 11" key="1">
    <citation type="journal article" date="2015" name="Nature">
        <title>rRNA introns, odd ribosomes, and small enigmatic genomes across a large radiation of phyla.</title>
        <authorList>
            <person name="Brown C.T."/>
            <person name="Hug L.A."/>
            <person name="Thomas B.C."/>
            <person name="Sharon I."/>
            <person name="Castelle C.J."/>
            <person name="Singh A."/>
            <person name="Wilkins M.J."/>
            <person name="Williams K.H."/>
            <person name="Banfield J.F."/>
        </authorList>
    </citation>
    <scope>NUCLEOTIDE SEQUENCE [LARGE SCALE GENOMIC DNA]</scope>
</reference>
<dbReference type="EMBL" id="LBVC01000009">
    <property type="protein sequence ID" value="KKQ78873.1"/>
    <property type="molecule type" value="Genomic_DNA"/>
</dbReference>
<evidence type="ECO:0000256" key="7">
    <source>
        <dbReference type="ARBA" id="ARBA00048475"/>
    </source>
</evidence>
<keyword evidence="4 8" id="KW-0547">Nucleotide-binding</keyword>
<protein>
    <recommendedName>
        <fullName evidence="8">Phosphoribosylaminoimidazole-succinocarboxamide synthase</fullName>
        <ecNumber evidence="8">6.3.2.6</ecNumber>
    </recommendedName>
    <alternativeName>
        <fullName evidence="8">SAICAR synthetase</fullName>
    </alternativeName>
</protein>